<comment type="caution">
    <text evidence="1">The sequence shown here is derived from an EMBL/GenBank/DDBJ whole genome shotgun (WGS) entry which is preliminary data.</text>
</comment>
<feature type="non-terminal residue" evidence="1">
    <location>
        <position position="64"/>
    </location>
</feature>
<reference evidence="1 2" key="1">
    <citation type="journal article" date="2020" name="IScience">
        <title>Genome Sequencing of the Endangered Kingdonia uniflora (Circaeasteraceae, Ranunculales) Reveals Potential Mechanisms of Evolutionary Specialization.</title>
        <authorList>
            <person name="Sun Y."/>
            <person name="Deng T."/>
            <person name="Zhang A."/>
            <person name="Moore M.J."/>
            <person name="Landis J.B."/>
            <person name="Lin N."/>
            <person name="Zhang H."/>
            <person name="Zhang X."/>
            <person name="Huang J."/>
            <person name="Zhang X."/>
            <person name="Sun H."/>
            <person name="Wang H."/>
        </authorList>
    </citation>
    <scope>NUCLEOTIDE SEQUENCE [LARGE SCALE GENOMIC DNA]</scope>
    <source>
        <strain evidence="1">TB1705</strain>
        <tissue evidence="1">Leaf</tissue>
    </source>
</reference>
<name>A0A7J7LJ09_9MAGN</name>
<evidence type="ECO:0000313" key="1">
    <source>
        <dbReference type="EMBL" id="KAF6142627.1"/>
    </source>
</evidence>
<evidence type="ECO:0000313" key="2">
    <source>
        <dbReference type="Proteomes" id="UP000541444"/>
    </source>
</evidence>
<organism evidence="1 2">
    <name type="scientific">Kingdonia uniflora</name>
    <dbReference type="NCBI Taxonomy" id="39325"/>
    <lineage>
        <taxon>Eukaryota</taxon>
        <taxon>Viridiplantae</taxon>
        <taxon>Streptophyta</taxon>
        <taxon>Embryophyta</taxon>
        <taxon>Tracheophyta</taxon>
        <taxon>Spermatophyta</taxon>
        <taxon>Magnoliopsida</taxon>
        <taxon>Ranunculales</taxon>
        <taxon>Circaeasteraceae</taxon>
        <taxon>Kingdonia</taxon>
    </lineage>
</organism>
<dbReference type="Proteomes" id="UP000541444">
    <property type="component" value="Unassembled WGS sequence"/>
</dbReference>
<sequence>MIGGFVEVWSCDFLQVLGYLCWWVVACGVEGDYCSSDFGLTGSLLSFIRGGVVAGFAESFSSWS</sequence>
<dbReference type="AlphaFoldDB" id="A0A7J7LJ09"/>
<gene>
    <name evidence="1" type="ORF">GIB67_015113</name>
</gene>
<dbReference type="EMBL" id="JACGCM010002249">
    <property type="protein sequence ID" value="KAF6142627.1"/>
    <property type="molecule type" value="Genomic_DNA"/>
</dbReference>
<accession>A0A7J7LJ09</accession>
<keyword evidence="2" id="KW-1185">Reference proteome</keyword>
<protein>
    <submittedName>
        <fullName evidence="1">Uncharacterized protein</fullName>
    </submittedName>
</protein>
<proteinExistence type="predicted"/>